<accession>A0ABQ8U4G8</accession>
<proteinExistence type="predicted"/>
<evidence type="ECO:0000313" key="1">
    <source>
        <dbReference type="EMBL" id="KAJ4454228.1"/>
    </source>
</evidence>
<organism evidence="1 2">
    <name type="scientific">Paratrimastix pyriformis</name>
    <dbReference type="NCBI Taxonomy" id="342808"/>
    <lineage>
        <taxon>Eukaryota</taxon>
        <taxon>Metamonada</taxon>
        <taxon>Preaxostyla</taxon>
        <taxon>Paratrimastigidae</taxon>
        <taxon>Paratrimastix</taxon>
    </lineage>
</organism>
<dbReference type="EMBL" id="JAPMOS010000174">
    <property type="protein sequence ID" value="KAJ4454228.1"/>
    <property type="molecule type" value="Genomic_DNA"/>
</dbReference>
<dbReference type="Proteomes" id="UP001141327">
    <property type="component" value="Unassembled WGS sequence"/>
</dbReference>
<sequence>MKRLAAEIQHLNESDPQALREFFESNMAAEANILNRIVAKRKGTPGPLYPGARLLPLAPGTVEATSSAAATTTTATAS</sequence>
<keyword evidence="2" id="KW-1185">Reference proteome</keyword>
<reference evidence="1" key="1">
    <citation type="journal article" date="2022" name="bioRxiv">
        <title>Genomics of Preaxostyla Flagellates Illuminates Evolutionary Transitions and the Path Towards Mitochondrial Loss.</title>
        <authorList>
            <person name="Novak L.V.F."/>
            <person name="Treitli S.C."/>
            <person name="Pyrih J."/>
            <person name="Halakuc P."/>
            <person name="Pipaliya S.V."/>
            <person name="Vacek V."/>
            <person name="Brzon O."/>
            <person name="Soukal P."/>
            <person name="Eme L."/>
            <person name="Dacks J.B."/>
            <person name="Karnkowska A."/>
            <person name="Elias M."/>
            <person name="Hampl V."/>
        </authorList>
    </citation>
    <scope>NUCLEOTIDE SEQUENCE</scope>
    <source>
        <strain evidence="1">RCP-MX</strain>
    </source>
</reference>
<comment type="caution">
    <text evidence="1">The sequence shown here is derived from an EMBL/GenBank/DDBJ whole genome shotgun (WGS) entry which is preliminary data.</text>
</comment>
<name>A0ABQ8U4G8_9EUKA</name>
<evidence type="ECO:0000313" key="2">
    <source>
        <dbReference type="Proteomes" id="UP001141327"/>
    </source>
</evidence>
<protein>
    <submittedName>
        <fullName evidence="1">Uncharacterized protein</fullName>
    </submittedName>
</protein>
<gene>
    <name evidence="1" type="ORF">PAPYR_11123</name>
</gene>